<protein>
    <submittedName>
        <fullName evidence="1">Uncharacterized protein</fullName>
    </submittedName>
</protein>
<reference evidence="1" key="2">
    <citation type="submission" date="2020-05" db="UniProtKB">
        <authorList>
            <consortium name="EnsemblMetazoa"/>
        </authorList>
    </citation>
    <scope>IDENTIFICATION</scope>
    <source>
        <strain evidence="1">IAEA</strain>
    </source>
</reference>
<dbReference type="AlphaFoldDB" id="A0A1B0AX76"/>
<organism evidence="1 2">
    <name type="scientific">Glossina palpalis gambiensis</name>
    <dbReference type="NCBI Taxonomy" id="67801"/>
    <lineage>
        <taxon>Eukaryota</taxon>
        <taxon>Metazoa</taxon>
        <taxon>Ecdysozoa</taxon>
        <taxon>Arthropoda</taxon>
        <taxon>Hexapoda</taxon>
        <taxon>Insecta</taxon>
        <taxon>Pterygota</taxon>
        <taxon>Neoptera</taxon>
        <taxon>Endopterygota</taxon>
        <taxon>Diptera</taxon>
        <taxon>Brachycera</taxon>
        <taxon>Muscomorpha</taxon>
        <taxon>Hippoboscoidea</taxon>
        <taxon>Glossinidae</taxon>
        <taxon>Glossina</taxon>
    </lineage>
</organism>
<dbReference type="Proteomes" id="UP000092460">
    <property type="component" value="Unassembled WGS sequence"/>
</dbReference>
<accession>A0A1B0AX76</accession>
<dbReference type="EMBL" id="JXJN01005102">
    <property type="status" value="NOT_ANNOTATED_CDS"/>
    <property type="molecule type" value="Genomic_DNA"/>
</dbReference>
<reference evidence="2" key="1">
    <citation type="submission" date="2015-01" db="EMBL/GenBank/DDBJ databases">
        <authorList>
            <person name="Aksoy S."/>
            <person name="Warren W."/>
            <person name="Wilson R.K."/>
        </authorList>
    </citation>
    <scope>NUCLEOTIDE SEQUENCE [LARGE SCALE GENOMIC DNA]</scope>
    <source>
        <strain evidence="2">IAEA</strain>
    </source>
</reference>
<dbReference type="VEuPathDB" id="VectorBase:GPPI011769"/>
<name>A0A1B0AX76_9MUSC</name>
<sequence>MLKLIYGLLMAALKSVDLNTKLIALAPVACFRPINGGLNQEMLRHNIIASHGKRVLVVAKGADLEITDTKDIKRIHTVASKCAKA</sequence>
<evidence type="ECO:0000313" key="1">
    <source>
        <dbReference type="EnsemblMetazoa" id="GPPI011769-PA"/>
    </source>
</evidence>
<dbReference type="EnsemblMetazoa" id="GPPI011769-RA">
    <property type="protein sequence ID" value="GPPI011769-PA"/>
    <property type="gene ID" value="GPPI011769"/>
</dbReference>
<evidence type="ECO:0000313" key="2">
    <source>
        <dbReference type="Proteomes" id="UP000092460"/>
    </source>
</evidence>
<proteinExistence type="predicted"/>
<keyword evidence="2" id="KW-1185">Reference proteome</keyword>